<evidence type="ECO:0000313" key="1">
    <source>
        <dbReference type="EMBL" id="GEO22340.1"/>
    </source>
</evidence>
<comment type="caution">
    <text evidence="1">The sequence shown here is derived from an EMBL/GenBank/DDBJ whole genome shotgun (WGS) entry which is preliminary data.</text>
</comment>
<protein>
    <submittedName>
        <fullName evidence="1">Uncharacterized protein</fullName>
    </submittedName>
</protein>
<gene>
    <name evidence="1" type="ORF">CQA01_28740</name>
</gene>
<dbReference type="Proteomes" id="UP000321301">
    <property type="component" value="Unassembled WGS sequence"/>
</dbReference>
<accession>A0A512CE64</accession>
<organism evidence="1 2">
    <name type="scientific">Cyclobacterium qasimii</name>
    <dbReference type="NCBI Taxonomy" id="1350429"/>
    <lineage>
        <taxon>Bacteria</taxon>
        <taxon>Pseudomonadati</taxon>
        <taxon>Bacteroidota</taxon>
        <taxon>Cytophagia</taxon>
        <taxon>Cytophagales</taxon>
        <taxon>Cyclobacteriaceae</taxon>
        <taxon>Cyclobacterium</taxon>
    </lineage>
</organism>
<keyword evidence="2" id="KW-1185">Reference proteome</keyword>
<dbReference type="EMBL" id="BJYV01000015">
    <property type="protein sequence ID" value="GEO22340.1"/>
    <property type="molecule type" value="Genomic_DNA"/>
</dbReference>
<sequence length="49" mass="5556">MGETLNKSFKLETSLFKLIDLVLKILNNLKKLLKALISKINPGILFNVK</sequence>
<dbReference type="AlphaFoldDB" id="A0A512CE64"/>
<name>A0A512CE64_9BACT</name>
<proteinExistence type="predicted"/>
<reference evidence="1 2" key="1">
    <citation type="submission" date="2019-07" db="EMBL/GenBank/DDBJ databases">
        <title>Whole genome shotgun sequence of Cyclobacterium qasimii NBRC 106168.</title>
        <authorList>
            <person name="Hosoyama A."/>
            <person name="Uohara A."/>
            <person name="Ohji S."/>
            <person name="Ichikawa N."/>
        </authorList>
    </citation>
    <scope>NUCLEOTIDE SEQUENCE [LARGE SCALE GENOMIC DNA]</scope>
    <source>
        <strain evidence="1 2">NBRC 106168</strain>
    </source>
</reference>
<evidence type="ECO:0000313" key="2">
    <source>
        <dbReference type="Proteomes" id="UP000321301"/>
    </source>
</evidence>